<feature type="domain" description="N-acetyltransferase" evidence="1">
    <location>
        <begin position="20"/>
        <end position="179"/>
    </location>
</feature>
<keyword evidence="3" id="KW-1185">Reference proteome</keyword>
<gene>
    <name evidence="2" type="ORF">ACFFJG_17365</name>
</gene>
<dbReference type="PANTHER" id="PTHR43792">
    <property type="entry name" value="GNAT FAMILY, PUTATIVE (AFU_ORTHOLOGUE AFUA_3G00765)-RELATED-RELATED"/>
    <property type="match status" value="1"/>
</dbReference>
<dbReference type="Gene3D" id="3.40.630.30">
    <property type="match status" value="1"/>
</dbReference>
<dbReference type="EC" id="2.3.-.-" evidence="2"/>
<dbReference type="EMBL" id="JBHLXH010000002">
    <property type="protein sequence ID" value="MFC0224257.1"/>
    <property type="molecule type" value="Genomic_DNA"/>
</dbReference>
<evidence type="ECO:0000259" key="1">
    <source>
        <dbReference type="PROSITE" id="PS51186"/>
    </source>
</evidence>
<sequence>MGLPLTVADWPPAPIRTERLLLRPPEARDRPAFVDLGCDPVVNRFTGGGRERATLEREMPAVPADRPGQLVVEHEGRLVGWFGVSRHDPARPGRVLPDGGELELSWVTPVAAWGHGWATEAGRAVLAWVDARFDEPVVVCTQVANTASRRLAARLGFTEAGRFEEHGALQWFGVRHPGTP</sequence>
<dbReference type="SUPFAM" id="SSF55729">
    <property type="entry name" value="Acyl-CoA N-acyltransferases (Nat)"/>
    <property type="match status" value="1"/>
</dbReference>
<dbReference type="GO" id="GO:0016746">
    <property type="term" value="F:acyltransferase activity"/>
    <property type="evidence" value="ECO:0007669"/>
    <property type="project" value="UniProtKB-KW"/>
</dbReference>
<proteinExistence type="predicted"/>
<organism evidence="2 3">
    <name type="scientific">Nocardioides zeicaulis</name>
    <dbReference type="NCBI Taxonomy" id="1776857"/>
    <lineage>
        <taxon>Bacteria</taxon>
        <taxon>Bacillati</taxon>
        <taxon>Actinomycetota</taxon>
        <taxon>Actinomycetes</taxon>
        <taxon>Propionibacteriales</taxon>
        <taxon>Nocardioidaceae</taxon>
        <taxon>Nocardioides</taxon>
    </lineage>
</organism>
<dbReference type="RefSeq" id="WP_378520034.1">
    <property type="nucleotide sequence ID" value="NZ_CBCSDI010000005.1"/>
</dbReference>
<dbReference type="InterPro" id="IPR051531">
    <property type="entry name" value="N-acetyltransferase"/>
</dbReference>
<dbReference type="PANTHER" id="PTHR43792:SF1">
    <property type="entry name" value="N-ACETYLTRANSFERASE DOMAIN-CONTAINING PROTEIN"/>
    <property type="match status" value="1"/>
</dbReference>
<dbReference type="PROSITE" id="PS51186">
    <property type="entry name" value="GNAT"/>
    <property type="match status" value="1"/>
</dbReference>
<reference evidence="2 3" key="1">
    <citation type="submission" date="2024-09" db="EMBL/GenBank/DDBJ databases">
        <authorList>
            <person name="Sun Q."/>
            <person name="Mori K."/>
        </authorList>
    </citation>
    <scope>NUCLEOTIDE SEQUENCE [LARGE SCALE GENOMIC DNA]</scope>
    <source>
        <strain evidence="2 3">CCM 8654</strain>
    </source>
</reference>
<keyword evidence="2" id="KW-0012">Acyltransferase</keyword>
<evidence type="ECO:0000313" key="2">
    <source>
        <dbReference type="EMBL" id="MFC0224257.1"/>
    </source>
</evidence>
<dbReference type="Pfam" id="PF13302">
    <property type="entry name" value="Acetyltransf_3"/>
    <property type="match status" value="1"/>
</dbReference>
<comment type="caution">
    <text evidence="2">The sequence shown here is derived from an EMBL/GenBank/DDBJ whole genome shotgun (WGS) entry which is preliminary data.</text>
</comment>
<dbReference type="InterPro" id="IPR000182">
    <property type="entry name" value="GNAT_dom"/>
</dbReference>
<evidence type="ECO:0000313" key="3">
    <source>
        <dbReference type="Proteomes" id="UP001589698"/>
    </source>
</evidence>
<dbReference type="Proteomes" id="UP001589698">
    <property type="component" value="Unassembled WGS sequence"/>
</dbReference>
<protein>
    <submittedName>
        <fullName evidence="2">GNAT family N-acetyltransferase</fullName>
        <ecNumber evidence="2">2.3.-.-</ecNumber>
    </submittedName>
</protein>
<dbReference type="InterPro" id="IPR016181">
    <property type="entry name" value="Acyl_CoA_acyltransferase"/>
</dbReference>
<accession>A0ABV6E5J0</accession>
<keyword evidence="2" id="KW-0808">Transferase</keyword>
<name>A0ABV6E5J0_9ACTN</name>